<feature type="compositionally biased region" description="Polar residues" evidence="13">
    <location>
        <begin position="606"/>
        <end position="623"/>
    </location>
</feature>
<feature type="domain" description="Transketolase-like pyrimidine-binding" evidence="14">
    <location>
        <begin position="278"/>
        <end position="443"/>
    </location>
</feature>
<comment type="cofactor">
    <cofactor evidence="2">
        <name>thiamine diphosphate</name>
        <dbReference type="ChEBI" id="CHEBI:58937"/>
    </cofactor>
</comment>
<dbReference type="AlphaFoldDB" id="A0A261F0X7"/>
<dbReference type="NCBIfam" id="NF003933">
    <property type="entry name" value="PRK05444.2-2"/>
    <property type="match status" value="1"/>
</dbReference>
<dbReference type="SUPFAM" id="SSF52922">
    <property type="entry name" value="TK C-terminal domain-like"/>
    <property type="match status" value="1"/>
</dbReference>
<reference evidence="15 16" key="1">
    <citation type="journal article" date="2017" name="BMC Genomics">
        <title>Comparative genomic and phylogenomic analyses of the Bifidobacteriaceae family.</title>
        <authorList>
            <person name="Lugli G.A."/>
            <person name="Milani C."/>
            <person name="Turroni F."/>
            <person name="Duranti S."/>
            <person name="Mancabelli L."/>
            <person name="Mangifesta M."/>
            <person name="Ferrario C."/>
            <person name="Modesto M."/>
            <person name="Mattarelli P."/>
            <person name="Jiri K."/>
            <person name="van Sinderen D."/>
            <person name="Ventura M."/>
        </authorList>
    </citation>
    <scope>NUCLEOTIDE SEQUENCE [LARGE SCALE GENOMIC DNA]</scope>
    <source>
        <strain evidence="15 16">DSM 24744</strain>
    </source>
</reference>
<keyword evidence="7" id="KW-0808">Transferase</keyword>
<evidence type="ECO:0000256" key="6">
    <source>
        <dbReference type="ARBA" id="ARBA00013150"/>
    </source>
</evidence>
<dbReference type="OrthoDB" id="9803371at2"/>
<comment type="caution">
    <text evidence="15">The sequence shown here is derived from an EMBL/GenBank/DDBJ whole genome shotgun (WGS) entry which is preliminary data.</text>
</comment>
<evidence type="ECO:0000313" key="15">
    <source>
        <dbReference type="EMBL" id="OZG52723.1"/>
    </source>
</evidence>
<keyword evidence="9" id="KW-0460">Magnesium</keyword>
<name>A0A261F0X7_9BIFI</name>
<dbReference type="InterPro" id="IPR049557">
    <property type="entry name" value="Transketolase_CS"/>
</dbReference>
<dbReference type="Pfam" id="PF13292">
    <property type="entry name" value="DXP_synthase_N"/>
    <property type="match status" value="1"/>
</dbReference>
<dbReference type="SMART" id="SM00861">
    <property type="entry name" value="Transket_pyr"/>
    <property type="match status" value="1"/>
</dbReference>
<feature type="compositionally biased region" description="Polar residues" evidence="13">
    <location>
        <begin position="589"/>
        <end position="598"/>
    </location>
</feature>
<comment type="cofactor">
    <cofactor evidence="1">
        <name>Mg(2+)</name>
        <dbReference type="ChEBI" id="CHEBI:18420"/>
    </cofactor>
</comment>
<evidence type="ECO:0000256" key="3">
    <source>
        <dbReference type="ARBA" id="ARBA00004980"/>
    </source>
</evidence>
<evidence type="ECO:0000256" key="1">
    <source>
        <dbReference type="ARBA" id="ARBA00001946"/>
    </source>
</evidence>
<gene>
    <name evidence="15" type="ORF">PSSU_0341</name>
</gene>
<proteinExistence type="inferred from homology"/>
<dbReference type="EC" id="2.2.1.7" evidence="6"/>
<evidence type="ECO:0000256" key="7">
    <source>
        <dbReference type="ARBA" id="ARBA00022679"/>
    </source>
</evidence>
<dbReference type="FunFam" id="3.40.50.970:FF:000010">
    <property type="entry name" value="1-deoxy-D-xylulose-5-phosphate synthase"/>
    <property type="match status" value="1"/>
</dbReference>
<dbReference type="PANTHER" id="PTHR43322:SF1">
    <property type="entry name" value="1-DEOXY-D-XYLULOSE-5-PHOSPHATE SYNTHASE"/>
    <property type="match status" value="1"/>
</dbReference>
<dbReference type="EMBL" id="MWWQ01000005">
    <property type="protein sequence ID" value="OZG52723.1"/>
    <property type="molecule type" value="Genomic_DNA"/>
</dbReference>
<dbReference type="Pfam" id="PF02780">
    <property type="entry name" value="Transketolase_C"/>
    <property type="match status" value="1"/>
</dbReference>
<dbReference type="CDD" id="cd02007">
    <property type="entry name" value="TPP_DXS"/>
    <property type="match status" value="1"/>
</dbReference>
<keyword evidence="10" id="KW-0784">Thiamine biosynthesis</keyword>
<comment type="pathway">
    <text evidence="3">Metabolic intermediate biosynthesis; 1-deoxy-D-xylulose 5-phosphate biosynthesis; 1-deoxy-D-xylulose 5-phosphate from D-glyceraldehyde 3-phosphate and pyruvate: step 1/1.</text>
</comment>
<feature type="region of interest" description="Disordered" evidence="13">
    <location>
        <begin position="589"/>
        <end position="623"/>
    </location>
</feature>
<dbReference type="InterPro" id="IPR029061">
    <property type="entry name" value="THDP-binding"/>
</dbReference>
<evidence type="ECO:0000256" key="5">
    <source>
        <dbReference type="ARBA" id="ARBA00011738"/>
    </source>
</evidence>
<evidence type="ECO:0000256" key="9">
    <source>
        <dbReference type="ARBA" id="ARBA00022842"/>
    </source>
</evidence>
<sequence length="623" mass="67567">MYLETIDGPHDLLALTSEQRVALASEIRRALIHKLSKRGGHVGSNLGFVEATIALHYVFQGPDDKIVFDVSHQSYTHKMLTGRKDAFLDESKYNDVSGFSEPNESDYDLFRTGHTSTSISLASGLAKARDMRHGSGNVVAIIGDGSLSGGEALEGLDFVGSELNSNMIIVVNDNGMSIAENHGGLYRSLAKLRESQGMSPENPFTALGLDYRYVDKGNDIDALIEAFESVKDTDHPVVVHIHTLKGLGYAPAERDKEEWHWHSAFDESTGKSLKPHQRTYQTEAGDQLLRMMQRDPEVTGIIAGTPTVFDFTPERRAQAGAQLVDVGIAEEQAIAMASGMAKGGGKPVVGMYSSFLQRTYDQMMQDVCVNGSLATFCIASGSIWGANDVTHLGLFDIAMIGNIPGLVYLAPTTVEELDAMMEWSVAQTDGPVAIRVPAGQMRHSGQRAVRRDYSQTNRFEVTQRGSDVAVVAAGDFYHLGEQVVDELQRTLGINATLINPLFISGVDDTLLRGLQRDHRVVVTLEDGILSGGFGQKVAAFYAPTSMRVLTYGFAKEYIDRFDPAEVMRRNGLDPVSITRDVERALRDAQGNTQGNAQGTMRGGAQSGSLHGTEASFSPTVAAA</sequence>
<evidence type="ECO:0000256" key="8">
    <source>
        <dbReference type="ARBA" id="ARBA00022723"/>
    </source>
</evidence>
<evidence type="ECO:0000313" key="16">
    <source>
        <dbReference type="Proteomes" id="UP000216454"/>
    </source>
</evidence>
<dbReference type="InterPro" id="IPR005477">
    <property type="entry name" value="Dxylulose-5-P_synthase"/>
</dbReference>
<dbReference type="InterPro" id="IPR005475">
    <property type="entry name" value="Transketolase-like_Pyr-bd"/>
</dbReference>
<keyword evidence="11" id="KW-0786">Thiamine pyrophosphate</keyword>
<dbReference type="Pfam" id="PF02779">
    <property type="entry name" value="Transket_pyr"/>
    <property type="match status" value="1"/>
</dbReference>
<dbReference type="GO" id="GO:0005829">
    <property type="term" value="C:cytosol"/>
    <property type="evidence" value="ECO:0007669"/>
    <property type="project" value="TreeGrafter"/>
</dbReference>
<organism evidence="15 16">
    <name type="scientific">Pseudoscardovia suis</name>
    <dbReference type="NCBI Taxonomy" id="987063"/>
    <lineage>
        <taxon>Bacteria</taxon>
        <taxon>Bacillati</taxon>
        <taxon>Actinomycetota</taxon>
        <taxon>Actinomycetes</taxon>
        <taxon>Bifidobacteriales</taxon>
        <taxon>Bifidobacteriaceae</taxon>
        <taxon>Pseudoscardovia</taxon>
    </lineage>
</organism>
<dbReference type="CDD" id="cd07033">
    <property type="entry name" value="TPP_PYR_DXS_TK_like"/>
    <property type="match status" value="1"/>
</dbReference>
<dbReference type="GO" id="GO:0008661">
    <property type="term" value="F:1-deoxy-D-xylulose-5-phosphate synthase activity"/>
    <property type="evidence" value="ECO:0007669"/>
    <property type="project" value="UniProtKB-EC"/>
</dbReference>
<dbReference type="UniPathway" id="UPA00064">
    <property type="reaction ID" value="UER00091"/>
</dbReference>
<evidence type="ECO:0000259" key="14">
    <source>
        <dbReference type="SMART" id="SM00861"/>
    </source>
</evidence>
<accession>A0A261F0X7</accession>
<keyword evidence="8" id="KW-0479">Metal-binding</keyword>
<dbReference type="GO" id="GO:0009228">
    <property type="term" value="P:thiamine biosynthetic process"/>
    <property type="evidence" value="ECO:0007669"/>
    <property type="project" value="UniProtKB-KW"/>
</dbReference>
<dbReference type="SUPFAM" id="SSF52518">
    <property type="entry name" value="Thiamin diphosphate-binding fold (THDP-binding)"/>
    <property type="match status" value="2"/>
</dbReference>
<dbReference type="NCBIfam" id="NF008968">
    <property type="entry name" value="PRK12315.1"/>
    <property type="match status" value="1"/>
</dbReference>
<dbReference type="PANTHER" id="PTHR43322">
    <property type="entry name" value="1-D-DEOXYXYLULOSE 5-PHOSPHATE SYNTHASE-RELATED"/>
    <property type="match status" value="1"/>
</dbReference>
<evidence type="ECO:0000256" key="4">
    <source>
        <dbReference type="ARBA" id="ARBA00011081"/>
    </source>
</evidence>
<dbReference type="InterPro" id="IPR033248">
    <property type="entry name" value="Transketolase_C"/>
</dbReference>
<evidence type="ECO:0000256" key="2">
    <source>
        <dbReference type="ARBA" id="ARBA00001964"/>
    </source>
</evidence>
<dbReference type="RefSeq" id="WP_094690678.1">
    <property type="nucleotide sequence ID" value="NZ_MWWQ01000005.1"/>
</dbReference>
<dbReference type="GO" id="GO:0016114">
    <property type="term" value="P:terpenoid biosynthetic process"/>
    <property type="evidence" value="ECO:0007669"/>
    <property type="project" value="InterPro"/>
</dbReference>
<dbReference type="Proteomes" id="UP000216454">
    <property type="component" value="Unassembled WGS sequence"/>
</dbReference>
<comment type="subunit">
    <text evidence="5">Homodimer.</text>
</comment>
<evidence type="ECO:0000256" key="11">
    <source>
        <dbReference type="ARBA" id="ARBA00023052"/>
    </source>
</evidence>
<dbReference type="InterPro" id="IPR009014">
    <property type="entry name" value="Transketo_C/PFOR_II"/>
</dbReference>
<dbReference type="GO" id="GO:0000287">
    <property type="term" value="F:magnesium ion binding"/>
    <property type="evidence" value="ECO:0007669"/>
    <property type="project" value="UniProtKB-ARBA"/>
</dbReference>
<keyword evidence="16" id="KW-1185">Reference proteome</keyword>
<dbReference type="GO" id="GO:0019288">
    <property type="term" value="P:isopentenyl diphosphate biosynthetic process, methylerythritol 4-phosphate pathway"/>
    <property type="evidence" value="ECO:0007669"/>
    <property type="project" value="TreeGrafter"/>
</dbReference>
<dbReference type="Gene3D" id="3.40.50.970">
    <property type="match status" value="2"/>
</dbReference>
<comment type="similarity">
    <text evidence="4">Belongs to the transketolase family. DXPS subfamily.</text>
</comment>
<evidence type="ECO:0000256" key="13">
    <source>
        <dbReference type="SAM" id="MobiDB-lite"/>
    </source>
</evidence>
<protein>
    <recommendedName>
        <fullName evidence="6">1-deoxy-D-xylulose-5-phosphate synthase</fullName>
        <ecNumber evidence="6">2.2.1.7</ecNumber>
    </recommendedName>
</protein>
<dbReference type="Gene3D" id="3.40.50.920">
    <property type="match status" value="1"/>
</dbReference>
<evidence type="ECO:0000256" key="12">
    <source>
        <dbReference type="ARBA" id="ARBA00023229"/>
    </source>
</evidence>
<keyword evidence="12" id="KW-0414">Isoprene biosynthesis</keyword>
<dbReference type="PROSITE" id="PS00801">
    <property type="entry name" value="TRANSKETOLASE_1"/>
    <property type="match status" value="1"/>
</dbReference>
<evidence type="ECO:0000256" key="10">
    <source>
        <dbReference type="ARBA" id="ARBA00022977"/>
    </source>
</evidence>